<evidence type="ECO:0000313" key="2">
    <source>
        <dbReference type="Proteomes" id="UP000324639"/>
    </source>
</evidence>
<protein>
    <submittedName>
        <fullName evidence="1">Bgt-50563</fullName>
    </submittedName>
</protein>
<accession>A0A9X9MKR3</accession>
<dbReference type="AlphaFoldDB" id="A0A9X9MKR3"/>
<organism evidence="1 2">
    <name type="scientific">Blumeria graminis f. sp. tritici</name>
    <dbReference type="NCBI Taxonomy" id="62690"/>
    <lineage>
        <taxon>Eukaryota</taxon>
        <taxon>Fungi</taxon>
        <taxon>Dikarya</taxon>
        <taxon>Ascomycota</taxon>
        <taxon>Pezizomycotina</taxon>
        <taxon>Leotiomycetes</taxon>
        <taxon>Erysiphales</taxon>
        <taxon>Erysiphaceae</taxon>
        <taxon>Blumeria</taxon>
    </lineage>
</organism>
<name>A0A9X9MKR3_BLUGR</name>
<dbReference type="Proteomes" id="UP000324639">
    <property type="component" value="Chromosome Bgt_-08"/>
</dbReference>
<gene>
    <name evidence="1" type="ORF">BGT96224V316_LOCUS5943</name>
</gene>
<sequence>MERCESLWRNNLVRETSSRKDQPDDEIRARNILLAAVVAISWDLLAQKYAEV</sequence>
<evidence type="ECO:0000313" key="1">
    <source>
        <dbReference type="EMBL" id="VDB90919.1"/>
    </source>
</evidence>
<proteinExistence type="predicted"/>
<reference evidence="1 2" key="1">
    <citation type="submission" date="2018-08" db="EMBL/GenBank/DDBJ databases">
        <authorList>
            <person name="Muller C M."/>
        </authorList>
    </citation>
    <scope>NUCLEOTIDE SEQUENCE [LARGE SCALE GENOMIC DNA]</scope>
</reference>
<keyword evidence="2" id="KW-1185">Reference proteome</keyword>
<dbReference type="EMBL" id="LR026991">
    <property type="protein sequence ID" value="VDB90919.1"/>
    <property type="molecule type" value="Genomic_DNA"/>
</dbReference>